<evidence type="ECO:0000313" key="2">
    <source>
        <dbReference type="Proteomes" id="UP001058353"/>
    </source>
</evidence>
<name>A0AAN1YAJ9_9ENTR</name>
<proteinExistence type="predicted"/>
<geneLocation type="plasmid" evidence="1 2">
    <name>pKAM644_1</name>
</geneLocation>
<dbReference type="EMBL" id="AP026408">
    <property type="protein sequence ID" value="BDO15988.1"/>
    <property type="molecule type" value="Genomic_DNA"/>
</dbReference>
<gene>
    <name evidence="1" type="ORF">KAM644c_50540</name>
</gene>
<sequence length="57" mass="5998">MIDTPCGEANEAFTAAQASVQDAYCSPVDVTMGTLAVLRLFAVIESKTFITDARSVA</sequence>
<evidence type="ECO:0000313" key="1">
    <source>
        <dbReference type="EMBL" id="BDO15988.1"/>
    </source>
</evidence>
<reference evidence="1" key="1">
    <citation type="submission" date="2022-07" db="EMBL/GenBank/DDBJ databases">
        <title>Complete genome sequence of carbapenem-resistant Klebsiella spp. in Japan.</title>
        <authorList>
            <person name="Maehana S."/>
            <person name="Suzuki M."/>
            <person name="Kitasato H."/>
        </authorList>
    </citation>
    <scope>NUCLEOTIDE SEQUENCE</scope>
    <source>
        <strain evidence="1">KAM644</strain>
        <plasmid evidence="1">pKAM644_1</plasmid>
    </source>
</reference>
<accession>A0AAN1YAJ9</accession>
<dbReference type="AlphaFoldDB" id="A0AAN1YAJ9"/>
<organism evidence="1 2">
    <name type="scientific">Klebsiella quasipneumoniae subsp. quasipneumoniae</name>
    <dbReference type="NCBI Taxonomy" id="1667327"/>
    <lineage>
        <taxon>Bacteria</taxon>
        <taxon>Pseudomonadati</taxon>
        <taxon>Pseudomonadota</taxon>
        <taxon>Gammaproteobacteria</taxon>
        <taxon>Enterobacterales</taxon>
        <taxon>Enterobacteriaceae</taxon>
        <taxon>Klebsiella/Raoultella group</taxon>
        <taxon>Klebsiella</taxon>
        <taxon>Klebsiella pneumoniae complex</taxon>
    </lineage>
</organism>
<keyword evidence="1" id="KW-0614">Plasmid</keyword>
<dbReference type="Proteomes" id="UP001058353">
    <property type="component" value="Plasmid pKAM644_1"/>
</dbReference>
<protein>
    <submittedName>
        <fullName evidence="1">Uncharacterized protein</fullName>
    </submittedName>
</protein>